<evidence type="ECO:0000313" key="3">
    <source>
        <dbReference type="Proteomes" id="UP000249065"/>
    </source>
</evidence>
<organism evidence="2 3">
    <name type="scientific">Roseicella frigidaeris</name>
    <dbReference type="NCBI Taxonomy" id="2230885"/>
    <lineage>
        <taxon>Bacteria</taxon>
        <taxon>Pseudomonadati</taxon>
        <taxon>Pseudomonadota</taxon>
        <taxon>Alphaproteobacteria</taxon>
        <taxon>Acetobacterales</taxon>
        <taxon>Roseomonadaceae</taxon>
        <taxon>Roseicella</taxon>
    </lineage>
</organism>
<feature type="transmembrane region" description="Helical" evidence="1">
    <location>
        <begin position="212"/>
        <end position="231"/>
    </location>
</feature>
<protein>
    <submittedName>
        <fullName evidence="2">Uncharacterized protein</fullName>
    </submittedName>
</protein>
<dbReference type="OrthoDB" id="5892745at2"/>
<evidence type="ECO:0000256" key="1">
    <source>
        <dbReference type="SAM" id="Phobius"/>
    </source>
</evidence>
<accession>A0A327MBE3</accession>
<keyword evidence="3" id="KW-1185">Reference proteome</keyword>
<dbReference type="AlphaFoldDB" id="A0A327MBE3"/>
<dbReference type="EMBL" id="QLIX01000004">
    <property type="protein sequence ID" value="RAI59474.1"/>
    <property type="molecule type" value="Genomic_DNA"/>
</dbReference>
<dbReference type="Proteomes" id="UP000249065">
    <property type="component" value="Unassembled WGS sequence"/>
</dbReference>
<feature type="transmembrane region" description="Helical" evidence="1">
    <location>
        <begin position="237"/>
        <end position="260"/>
    </location>
</feature>
<gene>
    <name evidence="2" type="ORF">DOO78_07675</name>
</gene>
<dbReference type="RefSeq" id="WP_111469162.1">
    <property type="nucleotide sequence ID" value="NZ_QLIX01000004.1"/>
</dbReference>
<name>A0A327MBE3_9PROT</name>
<proteinExistence type="predicted"/>
<comment type="caution">
    <text evidence="2">The sequence shown here is derived from an EMBL/GenBank/DDBJ whole genome shotgun (WGS) entry which is preliminary data.</text>
</comment>
<keyword evidence="1" id="KW-0472">Membrane</keyword>
<reference evidence="3" key="1">
    <citation type="submission" date="2018-06" db="EMBL/GenBank/DDBJ databases">
        <authorList>
            <person name="Khan S.A."/>
        </authorList>
    </citation>
    <scope>NUCLEOTIDE SEQUENCE [LARGE SCALE GENOMIC DNA]</scope>
    <source>
        <strain evidence="3">DB-1506</strain>
    </source>
</reference>
<evidence type="ECO:0000313" key="2">
    <source>
        <dbReference type="EMBL" id="RAI59474.1"/>
    </source>
</evidence>
<keyword evidence="1" id="KW-0812">Transmembrane</keyword>
<sequence>MPNFDAGHYFLTVLAPVRAGRDAPLGEGQAESHRQRLLEALARLPQSETTANSRGRAPGSPFARSRMTHLARFVLIDDLPYNGRESGDALLDRFAGADPLVQQRVDRLPMPYLLFAAEFDAEDGSETSLRRYTDTLWQTMRPELEAVFGACHGFEAVTGAEGFFDYIRRCQVETTMPFNDYYPAEPQRLRLQDVLPLPLDRLRRLRQLLPRLAYAWGAALLLALVVALIAGGALPRIAVGLLLGSLLLLVLALGAAWFVLQRFWRRALALGAAPLQRSASLPEVLKALYLQQHFADFVIAAQDATPEALHAGFSRFLARHRPAEIAAPSQAPGLICLPEKILPPGA</sequence>
<keyword evidence="1" id="KW-1133">Transmembrane helix</keyword>